<evidence type="ECO:0000313" key="17">
    <source>
        <dbReference type="EMBL" id="TDP73192.1"/>
    </source>
</evidence>
<dbReference type="OrthoDB" id="8530571at2"/>
<reference evidence="17 18" key="1">
    <citation type="submission" date="2019-03" db="EMBL/GenBank/DDBJ databases">
        <title>Genomic Encyclopedia of Type Strains, Phase IV (KMG-IV): sequencing the most valuable type-strain genomes for metagenomic binning, comparative biology and taxonomic classification.</title>
        <authorList>
            <person name="Goeker M."/>
        </authorList>
    </citation>
    <scope>NUCLEOTIDE SEQUENCE [LARGE SCALE GENOMIC DNA]</scope>
    <source>
        <strain evidence="17 18">DSM 16998</strain>
    </source>
</reference>
<organism evidence="17 18">
    <name type="scientific">Roseateles toxinivorans</name>
    <dbReference type="NCBI Taxonomy" id="270368"/>
    <lineage>
        <taxon>Bacteria</taxon>
        <taxon>Pseudomonadati</taxon>
        <taxon>Pseudomonadota</taxon>
        <taxon>Betaproteobacteria</taxon>
        <taxon>Burkholderiales</taxon>
        <taxon>Sphaerotilaceae</taxon>
        <taxon>Roseateles</taxon>
    </lineage>
</organism>
<dbReference type="InParanoid" id="A0A4R6QRH1"/>
<comment type="similarity">
    <text evidence="2 11 13">Belongs to the TonB-dependent receptor family.</text>
</comment>
<dbReference type="InterPro" id="IPR036942">
    <property type="entry name" value="Beta-barrel_TonB_sf"/>
</dbReference>
<keyword evidence="9 17" id="KW-0675">Receptor</keyword>
<keyword evidence="3 11" id="KW-0813">Transport</keyword>
<dbReference type="Gene3D" id="2.40.170.20">
    <property type="entry name" value="TonB-dependent receptor, beta-barrel domain"/>
    <property type="match status" value="1"/>
</dbReference>
<evidence type="ECO:0000256" key="3">
    <source>
        <dbReference type="ARBA" id="ARBA00022448"/>
    </source>
</evidence>
<evidence type="ECO:0000313" key="18">
    <source>
        <dbReference type="Proteomes" id="UP000295361"/>
    </source>
</evidence>
<sequence length="951" mass="101355">MFKRNKLSAAAALLVTGMLPALPAMAQTTDKVEKIESVVVTGSRIVRPNLEGTTPVLAVTTETMANIGVTNFADMATQLPQFTPSFGSSRTQSTFSGVESSGLQQANLRNLGAGRTLVLVNGRRFPGGTTTGTGVDFNSIPFANIERVEVMTGGASAVYGADAVAGVINIITKKNFEGVEVGVQYGEASKGDNKGTQAHVMMGGKFGDGGRALLTLEFHKDGRVSCKDREICEDDIFWGSPDSLIKGPAARSGVGANGRFFIGTGSFTRRGNSFTDANGNLIPFSTATDGYNRNAQRDLAIPTKRVVAAGEAEYKINKNVTAFGEVNFSTSSVDSSFEGHPFQANANTFGGLQPSIPATNPFVPPAMKAALDAAGQTEMNWWQRFSNETLGGNRGASSDRDVARTVFGVKGELDSLMGLGQDWRWEASHVFGRTTVNLGTEGSVGLGQLYHGLRVEPVPGAPGTYRCIDAAARGNGCVPINPFAPYTKAMADYLTVDTSSRGKSTLNDTIVSLSGSPFKLPAGDVRTAFGAESRTLKGGLDHDTQINLGNVTGNQIGDTDYVKIKTREVFVEMLVPVLADKPFINSLNLEGAYRHSSSNSKSYNTWKFGGDWEPTDGLRLRAMKARAVRTPVPGELSGIGQTFGVVNDPCTESRRNANPTRAANCAADGVPTNYVPAQSIEQSVEGFSGGNANLNPEIGTTMTYGLVFTPKALKGFSLAIDRFDIKVKDMITTVSRQTAVNLCYDTPNRLLCGSKTRGTHPLLPGANYVLRSVNEELQNVASLDIQGVDLDVRYGFKTANWGDFDLSAIATFYDKATQLPLAGEPEVDLLGQAGGSTSDQGFIKMTANANVGWKKGPFKANWNMRHIGRADMAVGTTADGFPKIGAHTYHNVRVGYNLRKGVELFAGITNLFDKKPPIFASGTSGTQALDTIPGYYDVFGRSFFLGATAKF</sequence>
<keyword evidence="4 11" id="KW-1134">Transmembrane beta strand</keyword>
<dbReference type="InterPro" id="IPR037066">
    <property type="entry name" value="Plug_dom_sf"/>
</dbReference>
<keyword evidence="7 12" id="KW-0798">TonB box</keyword>
<dbReference type="RefSeq" id="WP_133700589.1">
    <property type="nucleotide sequence ID" value="NZ_SNXS01000002.1"/>
</dbReference>
<evidence type="ECO:0000256" key="12">
    <source>
        <dbReference type="PROSITE-ProRule" id="PRU10143"/>
    </source>
</evidence>
<comment type="caution">
    <text evidence="17">The sequence shown here is derived from an EMBL/GenBank/DDBJ whole genome shotgun (WGS) entry which is preliminary data.</text>
</comment>
<keyword evidence="10 11" id="KW-0998">Cell outer membrane</keyword>
<dbReference type="PANTHER" id="PTHR47234">
    <property type="match status" value="1"/>
</dbReference>
<evidence type="ECO:0000256" key="9">
    <source>
        <dbReference type="ARBA" id="ARBA00023170"/>
    </source>
</evidence>
<dbReference type="InterPro" id="IPR039426">
    <property type="entry name" value="TonB-dep_rcpt-like"/>
</dbReference>
<keyword evidence="6 14" id="KW-0732">Signal</keyword>
<dbReference type="Pfam" id="PF07715">
    <property type="entry name" value="Plug"/>
    <property type="match status" value="1"/>
</dbReference>
<evidence type="ECO:0000256" key="1">
    <source>
        <dbReference type="ARBA" id="ARBA00004571"/>
    </source>
</evidence>
<evidence type="ECO:0000256" key="2">
    <source>
        <dbReference type="ARBA" id="ARBA00009810"/>
    </source>
</evidence>
<feature type="domain" description="TonB-dependent receptor-like beta-barrel" evidence="15">
    <location>
        <begin position="401"/>
        <end position="911"/>
    </location>
</feature>
<dbReference type="Pfam" id="PF00593">
    <property type="entry name" value="TonB_dep_Rec_b-barrel"/>
    <property type="match status" value="1"/>
</dbReference>
<dbReference type="GO" id="GO:0009279">
    <property type="term" value="C:cell outer membrane"/>
    <property type="evidence" value="ECO:0007669"/>
    <property type="project" value="UniProtKB-SubCell"/>
</dbReference>
<feature type="domain" description="TonB-dependent receptor plug" evidence="16">
    <location>
        <begin position="52"/>
        <end position="167"/>
    </location>
</feature>
<feature type="signal peptide" evidence="14">
    <location>
        <begin position="1"/>
        <end position="26"/>
    </location>
</feature>
<evidence type="ECO:0000256" key="5">
    <source>
        <dbReference type="ARBA" id="ARBA00022692"/>
    </source>
</evidence>
<evidence type="ECO:0000256" key="13">
    <source>
        <dbReference type="RuleBase" id="RU003357"/>
    </source>
</evidence>
<dbReference type="AlphaFoldDB" id="A0A4R6QRH1"/>
<keyword evidence="8 11" id="KW-0472">Membrane</keyword>
<dbReference type="PROSITE" id="PS00430">
    <property type="entry name" value="TONB_DEPENDENT_REC_1"/>
    <property type="match status" value="1"/>
</dbReference>
<feature type="chain" id="PRO_5020341809" evidence="14">
    <location>
        <begin position="27"/>
        <end position="951"/>
    </location>
</feature>
<accession>A0A4R6QRH1</accession>
<evidence type="ECO:0000259" key="15">
    <source>
        <dbReference type="Pfam" id="PF00593"/>
    </source>
</evidence>
<keyword evidence="5 11" id="KW-0812">Transmembrane</keyword>
<evidence type="ECO:0000256" key="8">
    <source>
        <dbReference type="ARBA" id="ARBA00023136"/>
    </source>
</evidence>
<dbReference type="InterPro" id="IPR010916">
    <property type="entry name" value="TonB_box_CS"/>
</dbReference>
<dbReference type="Gene3D" id="2.170.130.10">
    <property type="entry name" value="TonB-dependent receptor, plug domain"/>
    <property type="match status" value="1"/>
</dbReference>
<evidence type="ECO:0000256" key="11">
    <source>
        <dbReference type="PROSITE-ProRule" id="PRU01360"/>
    </source>
</evidence>
<gene>
    <name evidence="17" type="ORF">DES47_102939</name>
</gene>
<proteinExistence type="inferred from homology"/>
<name>A0A4R6QRH1_9BURK</name>
<keyword evidence="18" id="KW-1185">Reference proteome</keyword>
<dbReference type="Proteomes" id="UP000295361">
    <property type="component" value="Unassembled WGS sequence"/>
</dbReference>
<evidence type="ECO:0000256" key="7">
    <source>
        <dbReference type="ARBA" id="ARBA00023077"/>
    </source>
</evidence>
<evidence type="ECO:0000256" key="4">
    <source>
        <dbReference type="ARBA" id="ARBA00022452"/>
    </source>
</evidence>
<evidence type="ECO:0000259" key="16">
    <source>
        <dbReference type="Pfam" id="PF07715"/>
    </source>
</evidence>
<evidence type="ECO:0000256" key="10">
    <source>
        <dbReference type="ARBA" id="ARBA00023237"/>
    </source>
</evidence>
<dbReference type="PROSITE" id="PS52016">
    <property type="entry name" value="TONB_DEPENDENT_REC_3"/>
    <property type="match status" value="1"/>
</dbReference>
<feature type="short sequence motif" description="TonB box" evidence="12">
    <location>
        <begin position="37"/>
        <end position="43"/>
    </location>
</feature>
<dbReference type="InterPro" id="IPR000531">
    <property type="entry name" value="Beta-barrel_TonB"/>
</dbReference>
<dbReference type="PANTHER" id="PTHR47234:SF2">
    <property type="entry name" value="TONB-DEPENDENT RECEPTOR"/>
    <property type="match status" value="1"/>
</dbReference>
<protein>
    <submittedName>
        <fullName evidence="17">TonB-dependent receptor-like protein</fullName>
    </submittedName>
</protein>
<dbReference type="SUPFAM" id="SSF56935">
    <property type="entry name" value="Porins"/>
    <property type="match status" value="1"/>
</dbReference>
<dbReference type="InterPro" id="IPR012910">
    <property type="entry name" value="Plug_dom"/>
</dbReference>
<evidence type="ECO:0000256" key="6">
    <source>
        <dbReference type="ARBA" id="ARBA00022729"/>
    </source>
</evidence>
<comment type="subcellular location">
    <subcellularLocation>
        <location evidence="1 11">Cell outer membrane</location>
        <topology evidence="1 11">Multi-pass membrane protein</topology>
    </subcellularLocation>
</comment>
<evidence type="ECO:0000256" key="14">
    <source>
        <dbReference type="SAM" id="SignalP"/>
    </source>
</evidence>
<dbReference type="EMBL" id="SNXS01000002">
    <property type="protein sequence ID" value="TDP73192.1"/>
    <property type="molecule type" value="Genomic_DNA"/>
</dbReference>